<organism evidence="3 4">
    <name type="scientific">Planomonospora alba</name>
    <dbReference type="NCBI Taxonomy" id="161354"/>
    <lineage>
        <taxon>Bacteria</taxon>
        <taxon>Bacillati</taxon>
        <taxon>Actinomycetota</taxon>
        <taxon>Actinomycetes</taxon>
        <taxon>Streptosporangiales</taxon>
        <taxon>Streptosporangiaceae</taxon>
        <taxon>Planomonospora</taxon>
    </lineage>
</organism>
<feature type="region of interest" description="Disordered" evidence="1">
    <location>
        <begin position="1"/>
        <end position="33"/>
    </location>
</feature>
<keyword evidence="2" id="KW-0812">Transmembrane</keyword>
<dbReference type="EMBL" id="BAAAUT010000015">
    <property type="protein sequence ID" value="GAA3132143.1"/>
    <property type="molecule type" value="Genomic_DNA"/>
</dbReference>
<protein>
    <recommendedName>
        <fullName evidence="5">Serine/arginine repetitive matrix protein 2</fullName>
    </recommendedName>
</protein>
<evidence type="ECO:0000313" key="3">
    <source>
        <dbReference type="EMBL" id="GAA3132143.1"/>
    </source>
</evidence>
<dbReference type="Proteomes" id="UP001500320">
    <property type="component" value="Unassembled WGS sequence"/>
</dbReference>
<name>A0ABP6N0G2_9ACTN</name>
<evidence type="ECO:0000313" key="4">
    <source>
        <dbReference type="Proteomes" id="UP001500320"/>
    </source>
</evidence>
<feature type="transmembrane region" description="Helical" evidence="2">
    <location>
        <begin position="187"/>
        <end position="214"/>
    </location>
</feature>
<reference evidence="4" key="1">
    <citation type="journal article" date="2019" name="Int. J. Syst. Evol. Microbiol.">
        <title>The Global Catalogue of Microorganisms (GCM) 10K type strain sequencing project: providing services to taxonomists for standard genome sequencing and annotation.</title>
        <authorList>
            <consortium name="The Broad Institute Genomics Platform"/>
            <consortium name="The Broad Institute Genome Sequencing Center for Infectious Disease"/>
            <person name="Wu L."/>
            <person name="Ma J."/>
        </authorList>
    </citation>
    <scope>NUCLEOTIDE SEQUENCE [LARGE SCALE GENOMIC DNA]</scope>
    <source>
        <strain evidence="4">JCM 9373</strain>
    </source>
</reference>
<comment type="caution">
    <text evidence="3">The sequence shown here is derived from an EMBL/GenBank/DDBJ whole genome shotgun (WGS) entry which is preliminary data.</text>
</comment>
<gene>
    <name evidence="3" type="ORF">GCM10010466_23490</name>
</gene>
<feature type="compositionally biased region" description="Low complexity" evidence="1">
    <location>
        <begin position="16"/>
        <end position="33"/>
    </location>
</feature>
<accession>A0ABP6N0G2</accession>
<evidence type="ECO:0000256" key="2">
    <source>
        <dbReference type="SAM" id="Phobius"/>
    </source>
</evidence>
<keyword evidence="2" id="KW-0472">Membrane</keyword>
<sequence length="228" mass="23080">MSHDFGTPAGGGHGAPGHAPSPHAPAQPYGGHGYAPPGYGAPAGPPPKVKPGIGWIVGAWLLAFVSIGIGVLVAGGAIFGGVTDAAPTSSFGSGEFVKVALDKDGKHAVYVNAEQGTRFECGFQQGTPEGTLTAPVGRTTVTDGDTVWEQAFLLEVDQTGEYTVGCAVQGEGQARFGVGKELAAGSIVGGVAAFFLIPAFGFLLAIIVTVVVLVKRSRARRRIAAGAW</sequence>
<dbReference type="RefSeq" id="WP_344858691.1">
    <property type="nucleotide sequence ID" value="NZ_BAAAUT010000015.1"/>
</dbReference>
<feature type="transmembrane region" description="Helical" evidence="2">
    <location>
        <begin position="55"/>
        <end position="79"/>
    </location>
</feature>
<proteinExistence type="predicted"/>
<evidence type="ECO:0008006" key="5">
    <source>
        <dbReference type="Google" id="ProtNLM"/>
    </source>
</evidence>
<keyword evidence="4" id="KW-1185">Reference proteome</keyword>
<evidence type="ECO:0000256" key="1">
    <source>
        <dbReference type="SAM" id="MobiDB-lite"/>
    </source>
</evidence>
<keyword evidence="2" id="KW-1133">Transmembrane helix</keyword>